<accession>A0ABR8SU44</accession>
<protein>
    <submittedName>
        <fullName evidence="1">Uncharacterized protein</fullName>
    </submittedName>
</protein>
<name>A0ABR8SU44_9BACL</name>
<comment type="caution">
    <text evidence="1">The sequence shown here is derived from an EMBL/GenBank/DDBJ whole genome shotgun (WGS) entry which is preliminary data.</text>
</comment>
<evidence type="ECO:0000313" key="1">
    <source>
        <dbReference type="EMBL" id="MBD7966999.1"/>
    </source>
</evidence>
<dbReference type="Proteomes" id="UP000608071">
    <property type="component" value="Unassembled WGS sequence"/>
</dbReference>
<organism evidence="1 2">
    <name type="scientific">Paenibacillus gallinarum</name>
    <dbReference type="NCBI Taxonomy" id="2762232"/>
    <lineage>
        <taxon>Bacteria</taxon>
        <taxon>Bacillati</taxon>
        <taxon>Bacillota</taxon>
        <taxon>Bacilli</taxon>
        <taxon>Bacillales</taxon>
        <taxon>Paenibacillaceae</taxon>
        <taxon>Paenibacillus</taxon>
    </lineage>
</organism>
<dbReference type="EMBL" id="JACSQL010000001">
    <property type="protein sequence ID" value="MBD7966999.1"/>
    <property type="molecule type" value="Genomic_DNA"/>
</dbReference>
<keyword evidence="2" id="KW-1185">Reference proteome</keyword>
<reference evidence="1 2" key="1">
    <citation type="submission" date="2020-08" db="EMBL/GenBank/DDBJ databases">
        <title>A Genomic Blueprint of the Chicken Gut Microbiome.</title>
        <authorList>
            <person name="Gilroy R."/>
            <person name="Ravi A."/>
            <person name="Getino M."/>
            <person name="Pursley I."/>
            <person name="Horton D.L."/>
            <person name="Alikhan N.-F."/>
            <person name="Baker D."/>
            <person name="Gharbi K."/>
            <person name="Hall N."/>
            <person name="Watson M."/>
            <person name="Adriaenssens E.M."/>
            <person name="Foster-Nyarko E."/>
            <person name="Jarju S."/>
            <person name="Secka A."/>
            <person name="Antonio M."/>
            <person name="Oren A."/>
            <person name="Chaudhuri R."/>
            <person name="La Ragione R.M."/>
            <person name="Hildebrand F."/>
            <person name="Pallen M.J."/>
        </authorList>
    </citation>
    <scope>NUCLEOTIDE SEQUENCE [LARGE SCALE GENOMIC DNA]</scope>
    <source>
        <strain evidence="1 2">Sa2BVA9</strain>
    </source>
</reference>
<proteinExistence type="predicted"/>
<evidence type="ECO:0000313" key="2">
    <source>
        <dbReference type="Proteomes" id="UP000608071"/>
    </source>
</evidence>
<dbReference type="RefSeq" id="WP_191797993.1">
    <property type="nucleotide sequence ID" value="NZ_JACSQL010000001.1"/>
</dbReference>
<gene>
    <name evidence="1" type="ORF">H9647_02890</name>
</gene>
<sequence>MDRDRSEICASNENLEDTYYSALQKLLACIKLLGEGKLILQKGGNDLGSWLESTGTINGELLTRLIPAVSETTYLAHCHYCKPSYVKLVFI</sequence>